<dbReference type="Pfam" id="PF21098">
    <property type="entry name" value="PH-GRAM_MTMR6-like"/>
    <property type="match status" value="1"/>
</dbReference>
<evidence type="ECO:0000313" key="5">
    <source>
        <dbReference type="Proteomes" id="UP001345691"/>
    </source>
</evidence>
<dbReference type="Gene3D" id="2.30.29.30">
    <property type="entry name" value="Pleckstrin-homology domain (PH domain)/Phosphotyrosine-binding domain (PTB)"/>
    <property type="match status" value="1"/>
</dbReference>
<dbReference type="InterPro" id="IPR029021">
    <property type="entry name" value="Prot-tyrosine_phosphatase-like"/>
</dbReference>
<evidence type="ECO:0000256" key="1">
    <source>
        <dbReference type="ARBA" id="ARBA00007471"/>
    </source>
</evidence>
<feature type="compositionally biased region" description="Basic and acidic residues" evidence="2">
    <location>
        <begin position="818"/>
        <end position="835"/>
    </location>
</feature>
<feature type="compositionally biased region" description="Polar residues" evidence="2">
    <location>
        <begin position="847"/>
        <end position="856"/>
    </location>
</feature>
<proteinExistence type="inferred from homology"/>
<accession>A0ABR0J8U4</accession>
<dbReference type="SUPFAM" id="SSF50729">
    <property type="entry name" value="PH domain-like"/>
    <property type="match status" value="1"/>
</dbReference>
<feature type="compositionally biased region" description="Polar residues" evidence="2">
    <location>
        <begin position="548"/>
        <end position="557"/>
    </location>
</feature>
<comment type="caution">
    <text evidence="4">The sequence shown here is derived from an EMBL/GenBank/DDBJ whole genome shotgun (WGS) entry which is preliminary data.</text>
</comment>
<feature type="region of interest" description="Disordered" evidence="2">
    <location>
        <begin position="753"/>
        <end position="921"/>
    </location>
</feature>
<feature type="compositionally biased region" description="Polar residues" evidence="2">
    <location>
        <begin position="269"/>
        <end position="288"/>
    </location>
</feature>
<reference evidence="4 5" key="1">
    <citation type="submission" date="2023-08" db="EMBL/GenBank/DDBJ databases">
        <title>Black Yeasts Isolated from many extreme environments.</title>
        <authorList>
            <person name="Coleine C."/>
            <person name="Stajich J.E."/>
            <person name="Selbmann L."/>
        </authorList>
    </citation>
    <scope>NUCLEOTIDE SEQUENCE [LARGE SCALE GENOMIC DNA]</scope>
    <source>
        <strain evidence="4 5">CCFEE 6328</strain>
    </source>
</reference>
<feature type="compositionally biased region" description="Low complexity" evidence="2">
    <location>
        <begin position="718"/>
        <end position="732"/>
    </location>
</feature>
<dbReference type="InterPro" id="IPR016130">
    <property type="entry name" value="Tyr_Pase_AS"/>
</dbReference>
<dbReference type="InterPro" id="IPR010569">
    <property type="entry name" value="Myotubularin-like_Pase_dom"/>
</dbReference>
<gene>
    <name evidence="4" type="primary">YMR1</name>
    <name evidence="4" type="ORF">LTR69_006790</name>
</gene>
<dbReference type="InterPro" id="IPR011993">
    <property type="entry name" value="PH-like_dom_sf"/>
</dbReference>
<dbReference type="InterPro" id="IPR030564">
    <property type="entry name" value="Myotubularin"/>
</dbReference>
<organism evidence="4 5">
    <name type="scientific">Exophiala sideris</name>
    <dbReference type="NCBI Taxonomy" id="1016849"/>
    <lineage>
        <taxon>Eukaryota</taxon>
        <taxon>Fungi</taxon>
        <taxon>Dikarya</taxon>
        <taxon>Ascomycota</taxon>
        <taxon>Pezizomycotina</taxon>
        <taxon>Eurotiomycetes</taxon>
        <taxon>Chaetothyriomycetidae</taxon>
        <taxon>Chaetothyriales</taxon>
        <taxon>Herpotrichiellaceae</taxon>
        <taxon>Exophiala</taxon>
    </lineage>
</organism>
<name>A0ABR0J8U4_9EURO</name>
<feature type="region of interest" description="Disordered" evidence="2">
    <location>
        <begin position="536"/>
        <end position="569"/>
    </location>
</feature>
<dbReference type="PROSITE" id="PS00383">
    <property type="entry name" value="TYR_PHOSPHATASE_1"/>
    <property type="match status" value="1"/>
</dbReference>
<dbReference type="SUPFAM" id="SSF52799">
    <property type="entry name" value="(Phosphotyrosine protein) phosphatases II"/>
    <property type="match status" value="1"/>
</dbReference>
<dbReference type="InterPro" id="IPR048994">
    <property type="entry name" value="PH-GRAM_MTMR6-9"/>
</dbReference>
<dbReference type="EMBL" id="JAVRRF010000014">
    <property type="protein sequence ID" value="KAK5058385.1"/>
    <property type="molecule type" value="Genomic_DNA"/>
</dbReference>
<dbReference type="Pfam" id="PF06602">
    <property type="entry name" value="Myotub-related"/>
    <property type="match status" value="1"/>
</dbReference>
<feature type="region of interest" description="Disordered" evidence="2">
    <location>
        <begin position="715"/>
        <end position="739"/>
    </location>
</feature>
<keyword evidence="5" id="KW-1185">Reference proteome</keyword>
<evidence type="ECO:0000313" key="4">
    <source>
        <dbReference type="EMBL" id="KAK5058385.1"/>
    </source>
</evidence>
<feature type="region of interest" description="Disordered" evidence="2">
    <location>
        <begin position="252"/>
        <end position="288"/>
    </location>
</feature>
<dbReference type="PROSITE" id="PS51339">
    <property type="entry name" value="PPASE_MYOTUBULARIN"/>
    <property type="match status" value="1"/>
</dbReference>
<dbReference type="Proteomes" id="UP001345691">
    <property type="component" value="Unassembled WGS sequence"/>
</dbReference>
<feature type="compositionally biased region" description="Basic and acidic residues" evidence="2">
    <location>
        <begin position="857"/>
        <end position="873"/>
    </location>
</feature>
<sequence>MAMERTRIAKVDNVTLSRRGEHVTGTLHLTPHHLIFVHNPPADDESSKPARPRELWITYPIIQLCTLRPTPAASRQPSSIRLRCRDFTFVCFYFSDDRKARDMYDSIKAWTCKLSGIEKLYAFAYQPQGPEKDVSPKGWAVYDPMREWRRMGIGDPSKKQQWRISTINQDYSFSPTYPALLPVPASISDATLNYAKSYRSRARIPVLTYLHPVNDCSISRSSQPLVGVRGNRSIQDEKLLAAIFDTTRAERPLSAFISPPPEREDSGSSKDTNMSNLASSLESDLQSTDAEAIEDAVISKMRGDDELSQSQESNEKSPMVYGAQQRNMIVDARPSINALANHATGMGSEDMSNYKFATKVYLGIDNIHVMRDSLGKVIEALKDSDLTPLGPNRELLAKSDWLKHIANVLDGVGLITRQVGLQHSHVLIHCSDGWDRTSQLSSLSQLCLDPYYRTMEGFIVLVEKDWLSFGHMFKHRSGFLSSEKWFHIENERISRGNGDDVEGKDGAMSGAQKAFENAFLSAKGFFSNAKHNDSRESINVESDADATGANNYDSESQAARRIVSGNPKKEKEKMITKVKETAPIFHQFLDATYQLLHQHPTRFEFTERFLRRLLYHLYSCQYGTFLLDSEKERKEARLSERTRSVWDYFQSRKKEFLNPKYDPVVDDNVRGKERLIFPRTGEVRWWNELFGRTDDEMNGRSKAQVNGVSDGETELWTSVGSQSQSQSGSGSVPASMPVSRARTPVLVGVETHEATVGLTSPEKMQEQESATRGPPVTLVASASLGTESPQPQEQIATSTTPSTARQEQMPVQLQPGLPEDRAQREEPAESAKTGDTEADAVGEDAPATQTAQNGDNTVHDAPQDDSNDTKDLEPTPDGAMQALADDLDPLGIGDVKDHVSQSKRAQTAMERRREQMDLLMK</sequence>
<evidence type="ECO:0000259" key="3">
    <source>
        <dbReference type="PROSITE" id="PS51339"/>
    </source>
</evidence>
<feature type="compositionally biased region" description="Basic and acidic residues" evidence="2">
    <location>
        <begin position="909"/>
        <end position="921"/>
    </location>
</feature>
<feature type="compositionally biased region" description="Polar residues" evidence="2">
    <location>
        <begin position="783"/>
        <end position="811"/>
    </location>
</feature>
<protein>
    <submittedName>
        <fullName evidence="4">Phosphatidylinositol-3-phosphatase ymr1</fullName>
    </submittedName>
</protein>
<dbReference type="PANTHER" id="PTHR10807">
    <property type="entry name" value="MYOTUBULARIN-RELATED"/>
    <property type="match status" value="1"/>
</dbReference>
<comment type="similarity">
    <text evidence="1">Belongs to the protein-tyrosine phosphatase family. Non-receptor class myotubularin subfamily.</text>
</comment>
<feature type="domain" description="Myotubularin phosphatase" evidence="3">
    <location>
        <begin position="138"/>
        <end position="690"/>
    </location>
</feature>
<evidence type="ECO:0000256" key="2">
    <source>
        <dbReference type="SAM" id="MobiDB-lite"/>
    </source>
</evidence>
<dbReference type="PANTHER" id="PTHR10807:SF128">
    <property type="entry name" value="PHOSPHATIDYLINOSITOL-3,5-BISPHOSPHATE 3-PHOSPHATASE"/>
    <property type="match status" value="1"/>
</dbReference>